<dbReference type="EMBL" id="UOFU01000346">
    <property type="protein sequence ID" value="VAX03697.1"/>
    <property type="molecule type" value="Genomic_DNA"/>
</dbReference>
<organism evidence="1">
    <name type="scientific">hydrothermal vent metagenome</name>
    <dbReference type="NCBI Taxonomy" id="652676"/>
    <lineage>
        <taxon>unclassified sequences</taxon>
        <taxon>metagenomes</taxon>
        <taxon>ecological metagenomes</taxon>
    </lineage>
</organism>
<name>A0A3B1BFB5_9ZZZZ</name>
<protein>
    <submittedName>
        <fullName evidence="1">Uncharacterized protein</fullName>
    </submittedName>
</protein>
<dbReference type="AlphaFoldDB" id="A0A3B1BFB5"/>
<gene>
    <name evidence="1" type="ORF">MNBD_GAMMA20-2132</name>
</gene>
<evidence type="ECO:0000313" key="1">
    <source>
        <dbReference type="EMBL" id="VAX03697.1"/>
    </source>
</evidence>
<sequence length="215" mass="23545">MMTFRFVPGSIVCASLLVVISMGKVNAAGDAETVFKDSKSSSVVQLGKISVTRGGVEQRIAGASSLSALPRSCAFSTSQNMDLDEKNYRWYNEDVNSTFADPNFVGYNLRSAKLCIKFKDVDFFSATAYTPELDVVQFGSTVLDILRGSNNETREQCWDVKSRLQGNAGPNIPFIVNVDAAHSRPYWAVYLHYAKLTTCHVGALGVKPLPLSIEK</sequence>
<accession>A0A3B1BFB5</accession>
<reference evidence="1" key="1">
    <citation type="submission" date="2018-06" db="EMBL/GenBank/DDBJ databases">
        <authorList>
            <person name="Zhirakovskaya E."/>
        </authorList>
    </citation>
    <scope>NUCLEOTIDE SEQUENCE</scope>
</reference>
<proteinExistence type="predicted"/>